<evidence type="ECO:0000313" key="2">
    <source>
        <dbReference type="EMBL" id="PSC70047.1"/>
    </source>
</evidence>
<reference evidence="2 3" key="1">
    <citation type="journal article" date="2018" name="Plant J.">
        <title>Genome sequences of Chlorella sorokiniana UTEX 1602 and Micractinium conductrix SAG 241.80: implications to maltose excretion by a green alga.</title>
        <authorList>
            <person name="Arriola M.B."/>
            <person name="Velmurugan N."/>
            <person name="Zhang Y."/>
            <person name="Plunkett M.H."/>
            <person name="Hondzo H."/>
            <person name="Barney B.M."/>
        </authorList>
    </citation>
    <scope>NUCLEOTIDE SEQUENCE [LARGE SCALE GENOMIC DNA]</scope>
    <source>
        <strain evidence="2 3">SAG 241.80</strain>
    </source>
</reference>
<protein>
    <submittedName>
        <fullName evidence="2">Uncharacterized protein</fullName>
    </submittedName>
</protein>
<feature type="compositionally biased region" description="Low complexity" evidence="1">
    <location>
        <begin position="10"/>
        <end position="21"/>
    </location>
</feature>
<evidence type="ECO:0000313" key="3">
    <source>
        <dbReference type="Proteomes" id="UP000239649"/>
    </source>
</evidence>
<proteinExistence type="predicted"/>
<comment type="caution">
    <text evidence="2">The sequence shown here is derived from an EMBL/GenBank/DDBJ whole genome shotgun (WGS) entry which is preliminary data.</text>
</comment>
<name>A0A2P6V7I7_9CHLO</name>
<gene>
    <name evidence="2" type="ORF">C2E20_6540</name>
</gene>
<feature type="region of interest" description="Disordered" evidence="1">
    <location>
        <begin position="1"/>
        <end position="59"/>
    </location>
</feature>
<dbReference type="EMBL" id="LHPF02000022">
    <property type="protein sequence ID" value="PSC70047.1"/>
    <property type="molecule type" value="Genomic_DNA"/>
</dbReference>
<evidence type="ECO:0000256" key="1">
    <source>
        <dbReference type="SAM" id="MobiDB-lite"/>
    </source>
</evidence>
<sequence>MDEPHSRPEGTGAPAGAMGAAHKTAEVPQAASSNHRRARPAKLQTGTGVVGSVEEAGHRGFYEAQGKLADAVRRGNEKLSGSS</sequence>
<dbReference type="AlphaFoldDB" id="A0A2P6V7I7"/>
<accession>A0A2P6V7I7</accession>
<dbReference type="Proteomes" id="UP000239649">
    <property type="component" value="Unassembled WGS sequence"/>
</dbReference>
<keyword evidence="3" id="KW-1185">Reference proteome</keyword>
<organism evidence="2 3">
    <name type="scientific">Micractinium conductrix</name>
    <dbReference type="NCBI Taxonomy" id="554055"/>
    <lineage>
        <taxon>Eukaryota</taxon>
        <taxon>Viridiplantae</taxon>
        <taxon>Chlorophyta</taxon>
        <taxon>core chlorophytes</taxon>
        <taxon>Trebouxiophyceae</taxon>
        <taxon>Chlorellales</taxon>
        <taxon>Chlorellaceae</taxon>
        <taxon>Chlorella clade</taxon>
        <taxon>Micractinium</taxon>
    </lineage>
</organism>